<keyword evidence="2" id="KW-1185">Reference proteome</keyword>
<evidence type="ECO:0000313" key="1">
    <source>
        <dbReference type="EMBL" id="NEN23533.1"/>
    </source>
</evidence>
<dbReference type="EMBL" id="JAAGVY010000012">
    <property type="protein sequence ID" value="NEN23533.1"/>
    <property type="molecule type" value="Genomic_DNA"/>
</dbReference>
<gene>
    <name evidence="1" type="ORF">G3O08_08470</name>
</gene>
<organism evidence="1 2">
    <name type="scientific">Cryomorpha ignava</name>
    <dbReference type="NCBI Taxonomy" id="101383"/>
    <lineage>
        <taxon>Bacteria</taxon>
        <taxon>Pseudomonadati</taxon>
        <taxon>Bacteroidota</taxon>
        <taxon>Flavobacteriia</taxon>
        <taxon>Flavobacteriales</taxon>
        <taxon>Cryomorphaceae</taxon>
        <taxon>Cryomorpha</taxon>
    </lineage>
</organism>
<dbReference type="RefSeq" id="WP_163284861.1">
    <property type="nucleotide sequence ID" value="NZ_JAAGVY010000012.1"/>
</dbReference>
<protein>
    <submittedName>
        <fullName evidence="1">Uncharacterized protein</fullName>
    </submittedName>
</protein>
<name>A0A7K3WPE7_9FLAO</name>
<evidence type="ECO:0000313" key="2">
    <source>
        <dbReference type="Proteomes" id="UP000486602"/>
    </source>
</evidence>
<dbReference type="AlphaFoldDB" id="A0A7K3WPE7"/>
<comment type="caution">
    <text evidence="1">The sequence shown here is derived from an EMBL/GenBank/DDBJ whole genome shotgun (WGS) entry which is preliminary data.</text>
</comment>
<sequence>MLIYILFSCTNSGKEDKFLGENYIQEQVHSVNLTVRPSTQVVDDKLFFLSDLSDIFELTKGEDPNLFFSLDEADIVDELIDFHFENDTTYPFMSREYAEPLNYYVENFYVSENSLHLVVVVVLPYHVIYQEQDAQFMRQF</sequence>
<proteinExistence type="predicted"/>
<reference evidence="1 2" key="1">
    <citation type="submission" date="2020-02" db="EMBL/GenBank/DDBJ databases">
        <title>Out from the shadows clarifying the taxonomy of the family Cryomorphaceae and related taxa by utilizing the GTDB taxonomic framework.</title>
        <authorList>
            <person name="Bowman J.P."/>
        </authorList>
    </citation>
    <scope>NUCLEOTIDE SEQUENCE [LARGE SCALE GENOMIC DNA]</scope>
    <source>
        <strain evidence="1 2">QSSC 1-22</strain>
    </source>
</reference>
<accession>A0A7K3WPE7</accession>
<dbReference type="Proteomes" id="UP000486602">
    <property type="component" value="Unassembled WGS sequence"/>
</dbReference>